<dbReference type="SUPFAM" id="SSF53474">
    <property type="entry name" value="alpha/beta-Hydrolases"/>
    <property type="match status" value="1"/>
</dbReference>
<gene>
    <name evidence="2" type="ORF">MNBD_GAMMA06-70</name>
</gene>
<dbReference type="PANTHER" id="PTHR37946">
    <property type="entry name" value="SLL1969 PROTEIN"/>
    <property type="match status" value="1"/>
</dbReference>
<dbReference type="InterPro" id="IPR000073">
    <property type="entry name" value="AB_hydrolase_1"/>
</dbReference>
<organism evidence="2">
    <name type="scientific">hydrothermal vent metagenome</name>
    <dbReference type="NCBI Taxonomy" id="652676"/>
    <lineage>
        <taxon>unclassified sequences</taxon>
        <taxon>metagenomes</taxon>
        <taxon>ecological metagenomes</taxon>
    </lineage>
</organism>
<proteinExistence type="predicted"/>
<evidence type="ECO:0000259" key="1">
    <source>
        <dbReference type="Pfam" id="PF12697"/>
    </source>
</evidence>
<dbReference type="Gene3D" id="3.40.50.1820">
    <property type="entry name" value="alpha/beta hydrolase"/>
    <property type="match status" value="1"/>
</dbReference>
<dbReference type="Pfam" id="PF12697">
    <property type="entry name" value="Abhydrolase_6"/>
    <property type="match status" value="1"/>
</dbReference>
<evidence type="ECO:0000313" key="2">
    <source>
        <dbReference type="EMBL" id="VAW52938.1"/>
    </source>
</evidence>
<reference evidence="2" key="1">
    <citation type="submission" date="2018-06" db="EMBL/GenBank/DDBJ databases">
        <authorList>
            <person name="Zhirakovskaya E."/>
        </authorList>
    </citation>
    <scope>NUCLEOTIDE SEQUENCE</scope>
</reference>
<dbReference type="AlphaFoldDB" id="A0A3B0WAI0"/>
<dbReference type="PANTHER" id="PTHR37946:SF1">
    <property type="entry name" value="SLL1969 PROTEIN"/>
    <property type="match status" value="1"/>
</dbReference>
<sequence>MREAVVLVHGLWSVAGVDLLRLRNRLNNAGYECHMFNYHVWGKPPADIAVKLNDFIKKIDAPIVHIVAHSFGGIVVMHLFDQFPFDKKEKKKGRIVLLASPVNGSAVGRRMNANPMTRWMLGQSHVNGLSGDVPEWKGWQDVGVIAGNIPIGMGLITGAPKLPHDGTVSVEETELKGASDAIVVRESHLSILMSGAVAEQVIIFLQTGKFDQDTLTPLFEAEPA</sequence>
<protein>
    <recommendedName>
        <fullName evidence="1">AB hydrolase-1 domain-containing protein</fullName>
    </recommendedName>
</protein>
<feature type="domain" description="AB hydrolase-1" evidence="1">
    <location>
        <begin position="5"/>
        <end position="119"/>
    </location>
</feature>
<dbReference type="InterPro" id="IPR029058">
    <property type="entry name" value="AB_hydrolase_fold"/>
</dbReference>
<dbReference type="EMBL" id="UOFD01000055">
    <property type="protein sequence ID" value="VAW52938.1"/>
    <property type="molecule type" value="Genomic_DNA"/>
</dbReference>
<name>A0A3B0WAI0_9ZZZZ</name>
<accession>A0A3B0WAI0</accession>